<protein>
    <submittedName>
        <fullName evidence="4">Acetyltransferase (GNAT) family protein</fullName>
    </submittedName>
</protein>
<dbReference type="PROSITE" id="PS51186">
    <property type="entry name" value="GNAT"/>
    <property type="match status" value="1"/>
</dbReference>
<reference evidence="4 5" key="1">
    <citation type="submission" date="2016-10" db="EMBL/GenBank/DDBJ databases">
        <authorList>
            <person name="de Groot N.N."/>
        </authorList>
    </citation>
    <scope>NUCLEOTIDE SEQUENCE [LARGE SCALE GENOMIC DNA]</scope>
    <source>
        <strain evidence="4 5">GAS522</strain>
    </source>
</reference>
<dbReference type="InterPro" id="IPR016181">
    <property type="entry name" value="Acyl_CoA_acyltransferase"/>
</dbReference>
<gene>
    <name evidence="4" type="ORF">SAMN05444171_7228</name>
</gene>
<accession>A0A1H5IBJ7</accession>
<dbReference type="EMBL" id="FNTI01000001">
    <property type="protein sequence ID" value="SEE37560.1"/>
    <property type="molecule type" value="Genomic_DNA"/>
</dbReference>
<evidence type="ECO:0000259" key="3">
    <source>
        <dbReference type="PROSITE" id="PS51186"/>
    </source>
</evidence>
<keyword evidence="1 4" id="KW-0808">Transferase</keyword>
<dbReference type="GO" id="GO:0008080">
    <property type="term" value="F:N-acetyltransferase activity"/>
    <property type="evidence" value="ECO:0007669"/>
    <property type="project" value="TreeGrafter"/>
</dbReference>
<evidence type="ECO:0000313" key="4">
    <source>
        <dbReference type="EMBL" id="SEE37560.1"/>
    </source>
</evidence>
<dbReference type="AlphaFoldDB" id="A0A1H5IBJ7"/>
<sequence length="149" mass="16744">MAANVVIRPVGKDERAAWEPLWNGYLAFYKATLAQGASDVAWQRFHDPDEPMFLLGAYVDGKLTGIVQYLFHRSSWTVGNYCYLQDLFVADSARGLGLGRALIEAVYAKAKEAGASRVHWLTQTTNAQARILYDQVADDSGFMQYRKIF</sequence>
<dbReference type="RefSeq" id="WP_074829179.1">
    <property type="nucleotide sequence ID" value="NZ_FNTI01000001.1"/>
</dbReference>
<dbReference type="CDD" id="cd04301">
    <property type="entry name" value="NAT_SF"/>
    <property type="match status" value="1"/>
</dbReference>
<evidence type="ECO:0000256" key="2">
    <source>
        <dbReference type="ARBA" id="ARBA00023315"/>
    </source>
</evidence>
<name>A0A1H5IBJ7_9BRAD</name>
<dbReference type="SUPFAM" id="SSF55729">
    <property type="entry name" value="Acyl-CoA N-acyltransferases (Nat)"/>
    <property type="match status" value="1"/>
</dbReference>
<proteinExistence type="predicted"/>
<dbReference type="Proteomes" id="UP000183208">
    <property type="component" value="Unassembled WGS sequence"/>
</dbReference>
<feature type="domain" description="N-acetyltransferase" evidence="3">
    <location>
        <begin position="5"/>
        <end position="149"/>
    </location>
</feature>
<organism evidence="4 5">
    <name type="scientific">Bradyrhizobium lablabi</name>
    <dbReference type="NCBI Taxonomy" id="722472"/>
    <lineage>
        <taxon>Bacteria</taxon>
        <taxon>Pseudomonadati</taxon>
        <taxon>Pseudomonadota</taxon>
        <taxon>Alphaproteobacteria</taxon>
        <taxon>Hyphomicrobiales</taxon>
        <taxon>Nitrobacteraceae</taxon>
        <taxon>Bradyrhizobium</taxon>
    </lineage>
</organism>
<dbReference type="PANTHER" id="PTHR10545">
    <property type="entry name" value="DIAMINE N-ACETYLTRANSFERASE"/>
    <property type="match status" value="1"/>
</dbReference>
<dbReference type="PANTHER" id="PTHR10545:SF42">
    <property type="entry name" value="ACETYLTRANSFERASE"/>
    <property type="match status" value="1"/>
</dbReference>
<dbReference type="OrthoDB" id="9805924at2"/>
<evidence type="ECO:0000256" key="1">
    <source>
        <dbReference type="ARBA" id="ARBA00022679"/>
    </source>
</evidence>
<dbReference type="InterPro" id="IPR000182">
    <property type="entry name" value="GNAT_dom"/>
</dbReference>
<evidence type="ECO:0000313" key="5">
    <source>
        <dbReference type="Proteomes" id="UP000183208"/>
    </source>
</evidence>
<keyword evidence="2" id="KW-0012">Acyltransferase</keyword>
<dbReference type="Pfam" id="PF00583">
    <property type="entry name" value="Acetyltransf_1"/>
    <property type="match status" value="1"/>
</dbReference>
<dbReference type="Gene3D" id="3.40.630.30">
    <property type="match status" value="1"/>
</dbReference>
<dbReference type="InterPro" id="IPR051016">
    <property type="entry name" value="Diverse_Substrate_AcTransf"/>
</dbReference>